<organism evidence="1 2">
    <name type="scientific">[Clostridium] ultunense Esp</name>
    <dbReference type="NCBI Taxonomy" id="1288971"/>
    <lineage>
        <taxon>Bacteria</taxon>
        <taxon>Bacillati</taxon>
        <taxon>Bacillota</taxon>
        <taxon>Tissierellia</taxon>
        <taxon>Tissierellales</taxon>
        <taxon>Tepidimicrobiaceae</taxon>
        <taxon>Schnuerera</taxon>
    </lineage>
</organism>
<dbReference type="HOGENOM" id="CLU_120887_1_2_9"/>
<dbReference type="OrthoDB" id="1957909at2"/>
<dbReference type="EMBL" id="LT669839">
    <property type="protein sequence ID" value="SHD77169.1"/>
    <property type="molecule type" value="Genomic_DNA"/>
</dbReference>
<name>M1ZDJ3_9FIRM</name>
<dbReference type="NCBIfam" id="TIGR02833">
    <property type="entry name" value="spore_III_AB"/>
    <property type="match status" value="1"/>
</dbReference>
<evidence type="ECO:0000313" key="1">
    <source>
        <dbReference type="EMBL" id="SHD77169.1"/>
    </source>
</evidence>
<dbReference type="InterPro" id="IPR014198">
    <property type="entry name" value="Spore_III_AB"/>
</dbReference>
<dbReference type="RefSeq" id="WP_005586081.1">
    <property type="nucleotide sequence ID" value="NZ_LT669839.1"/>
</dbReference>
<protein>
    <submittedName>
        <fullName evidence="1">Putative Stage III sporulation protein AB</fullName>
    </submittedName>
</protein>
<dbReference type="PIRSF" id="PIRSF021435">
    <property type="entry name" value="SpoIIIAB"/>
    <property type="match status" value="1"/>
</dbReference>
<dbReference type="AlphaFoldDB" id="M1ZDJ3"/>
<evidence type="ECO:0000313" key="2">
    <source>
        <dbReference type="Proteomes" id="UP000245423"/>
    </source>
</evidence>
<reference evidence="1 2" key="1">
    <citation type="submission" date="2016-11" db="EMBL/GenBank/DDBJ databases">
        <authorList>
            <person name="Manzoor S."/>
        </authorList>
    </citation>
    <scope>NUCLEOTIDE SEQUENCE [LARGE SCALE GENOMIC DNA]</scope>
    <source>
        <strain evidence="1">Clostridium ultunense strain Esp</strain>
    </source>
</reference>
<sequence length="174" mass="19800">MGLFKFLGGLLIILSTTSMGFHYGSRFANRFDNLIFLEQCFKILETEIVYGAVPLPEALTNVYNKGNKKVSFIFEEIKIYLLNNKKGDVFNSFTSVATVLRDRLNLKEGDIEIFLSLGRVLGSSDRQDQEKNFKLILNQIAILQKEAKLERDKNEKMYKNLGILTGIAIVIILL</sequence>
<keyword evidence="2" id="KW-1185">Reference proteome</keyword>
<gene>
    <name evidence="1" type="ORF">CUESP1_1806</name>
</gene>
<dbReference type="Proteomes" id="UP000245423">
    <property type="component" value="Chromosome 1"/>
</dbReference>
<proteinExistence type="predicted"/>
<accession>M1ZDJ3</accession>
<dbReference type="Pfam" id="PF09548">
    <property type="entry name" value="Spore_III_AB"/>
    <property type="match status" value="1"/>
</dbReference>